<sequence>MPTLAAASIRVLVIGPDSKHAFIAYRDQHPLTVPIISDHDGKLLAKLGQQVHWWQFGRLPATLAVQEGGKIVWQHVGRSVRDIPDFRRAPDWFISPQ</sequence>
<dbReference type="InterPro" id="IPR036249">
    <property type="entry name" value="Thioredoxin-like_sf"/>
</dbReference>
<reference evidence="1 2" key="1">
    <citation type="journal article" date="2014" name="BMC Genomics">
        <title>Comparison of environmental and isolate Sulfobacillus genomes reveals diverse carbon, sulfur, nitrogen, and hydrogen metabolisms.</title>
        <authorList>
            <person name="Justice N.B."/>
            <person name="Norman A."/>
            <person name="Brown C.T."/>
            <person name="Singh A."/>
            <person name="Thomas B.C."/>
            <person name="Banfield J.F."/>
        </authorList>
    </citation>
    <scope>NUCLEOTIDE SEQUENCE [LARGE SCALE GENOMIC DNA]</scope>
    <source>
        <strain evidence="1">AMDSBA4</strain>
    </source>
</reference>
<accession>A0A2T2XL35</accession>
<proteinExistence type="predicted"/>
<comment type="caution">
    <text evidence="1">The sequence shown here is derived from an EMBL/GenBank/DDBJ whole genome shotgun (WGS) entry which is preliminary data.</text>
</comment>
<dbReference type="SUPFAM" id="SSF52833">
    <property type="entry name" value="Thioredoxin-like"/>
    <property type="match status" value="1"/>
</dbReference>
<dbReference type="Gene3D" id="3.40.30.10">
    <property type="entry name" value="Glutaredoxin"/>
    <property type="match status" value="1"/>
</dbReference>
<gene>
    <name evidence="1" type="ORF">C7B46_01995</name>
</gene>
<dbReference type="Proteomes" id="UP000242972">
    <property type="component" value="Unassembled WGS sequence"/>
</dbReference>
<organism evidence="1 2">
    <name type="scientific">Sulfobacillus benefaciens</name>
    <dbReference type="NCBI Taxonomy" id="453960"/>
    <lineage>
        <taxon>Bacteria</taxon>
        <taxon>Bacillati</taxon>
        <taxon>Bacillota</taxon>
        <taxon>Clostridia</taxon>
        <taxon>Eubacteriales</taxon>
        <taxon>Clostridiales Family XVII. Incertae Sedis</taxon>
        <taxon>Sulfobacillus</taxon>
    </lineage>
</organism>
<dbReference type="EMBL" id="PXYW01000003">
    <property type="protein sequence ID" value="PSR35204.1"/>
    <property type="molecule type" value="Genomic_DNA"/>
</dbReference>
<evidence type="ECO:0000313" key="1">
    <source>
        <dbReference type="EMBL" id="PSR35204.1"/>
    </source>
</evidence>
<evidence type="ECO:0000313" key="2">
    <source>
        <dbReference type="Proteomes" id="UP000242972"/>
    </source>
</evidence>
<dbReference type="AlphaFoldDB" id="A0A2T2XL35"/>
<protein>
    <submittedName>
        <fullName evidence="1">Uncharacterized protein</fullName>
    </submittedName>
</protein>
<name>A0A2T2XL35_9FIRM</name>